<accession>A0A6J5W0W8</accession>
<dbReference type="Proteomes" id="UP000507245">
    <property type="component" value="Unassembled WGS sequence"/>
</dbReference>
<dbReference type="AlphaFoldDB" id="A0A6J5W0W8"/>
<evidence type="ECO:0000313" key="1">
    <source>
        <dbReference type="EMBL" id="CAB4293414.1"/>
    </source>
</evidence>
<sequence>MYRTYRDAYLQDDGVVEPTHKREEPSFTSLLEDAEIALFPGCMNYMKMSAVVVLSKFKAMLEILRDMLPDGNTLPDSFVFNKKVTKDI</sequence>
<organism evidence="1 2">
    <name type="scientific">Prunus armeniaca</name>
    <name type="common">Apricot</name>
    <name type="synonym">Armeniaca vulgaris</name>
    <dbReference type="NCBI Taxonomy" id="36596"/>
    <lineage>
        <taxon>Eukaryota</taxon>
        <taxon>Viridiplantae</taxon>
        <taxon>Streptophyta</taxon>
        <taxon>Embryophyta</taxon>
        <taxon>Tracheophyta</taxon>
        <taxon>Spermatophyta</taxon>
        <taxon>Magnoliopsida</taxon>
        <taxon>eudicotyledons</taxon>
        <taxon>Gunneridae</taxon>
        <taxon>Pentapetalae</taxon>
        <taxon>rosids</taxon>
        <taxon>fabids</taxon>
        <taxon>Rosales</taxon>
        <taxon>Rosaceae</taxon>
        <taxon>Amygdaloideae</taxon>
        <taxon>Amygdaleae</taxon>
        <taxon>Prunus</taxon>
    </lineage>
</organism>
<evidence type="ECO:0000313" key="2">
    <source>
        <dbReference type="Proteomes" id="UP000507245"/>
    </source>
</evidence>
<dbReference type="OrthoDB" id="1079179at2759"/>
<dbReference type="EMBL" id="CAEKKB010000001">
    <property type="protein sequence ID" value="CAB4293414.1"/>
    <property type="molecule type" value="Genomic_DNA"/>
</dbReference>
<gene>
    <name evidence="1" type="ORF">ORAREDHAP_LOCUS2270</name>
</gene>
<name>A0A6J5W0W8_PRUAR</name>
<reference evidence="2" key="1">
    <citation type="journal article" date="2020" name="Genome Biol.">
        <title>Gamete binning: chromosome-level and haplotype-resolved genome assembly enabled by high-throughput single-cell sequencing of gamete genomes.</title>
        <authorList>
            <person name="Campoy J.A."/>
            <person name="Sun H."/>
            <person name="Goel M."/>
            <person name="Jiao W.-B."/>
            <person name="Folz-Donahue K."/>
            <person name="Wang N."/>
            <person name="Rubio M."/>
            <person name="Liu C."/>
            <person name="Kukat C."/>
            <person name="Ruiz D."/>
            <person name="Huettel B."/>
            <person name="Schneeberger K."/>
        </authorList>
    </citation>
    <scope>NUCLEOTIDE SEQUENCE [LARGE SCALE GENOMIC DNA]</scope>
    <source>
        <strain evidence="2">cv. Rojo Pasion</strain>
    </source>
</reference>
<proteinExistence type="predicted"/>
<protein>
    <submittedName>
        <fullName evidence="1">Uncharacterized protein</fullName>
    </submittedName>
</protein>
<keyword evidence="2" id="KW-1185">Reference proteome</keyword>